<dbReference type="InterPro" id="IPR036872">
    <property type="entry name" value="CH_dom_sf"/>
</dbReference>
<protein>
    <submittedName>
        <fullName evidence="2">Protein OPAQUE10-like isoform X1</fullName>
    </submittedName>
</protein>
<gene>
    <name evidence="2" type="primary">LOC120249799</name>
</gene>
<reference evidence="2" key="1">
    <citation type="submission" date="2025-08" db="UniProtKB">
        <authorList>
            <consortium name="RefSeq"/>
        </authorList>
    </citation>
    <scope>IDENTIFICATION</scope>
</reference>
<dbReference type="GO" id="GO:0051015">
    <property type="term" value="F:actin filament binding"/>
    <property type="evidence" value="ECO:0007669"/>
    <property type="project" value="TreeGrafter"/>
</dbReference>
<organism evidence="1 2">
    <name type="scientific">Dioscorea cayennensis subsp. rotundata</name>
    <name type="common">White Guinea yam</name>
    <name type="synonym">Dioscorea rotundata</name>
    <dbReference type="NCBI Taxonomy" id="55577"/>
    <lineage>
        <taxon>Eukaryota</taxon>
        <taxon>Viridiplantae</taxon>
        <taxon>Streptophyta</taxon>
        <taxon>Embryophyta</taxon>
        <taxon>Tracheophyta</taxon>
        <taxon>Spermatophyta</taxon>
        <taxon>Magnoliopsida</taxon>
        <taxon>Liliopsida</taxon>
        <taxon>Dioscoreales</taxon>
        <taxon>Dioscoreaceae</taxon>
        <taxon>Dioscorea</taxon>
    </lineage>
</organism>
<name>A0AB40AHP2_DIOCR</name>
<dbReference type="RefSeq" id="XP_039114388.1">
    <property type="nucleotide sequence ID" value="XM_039258454.1"/>
</dbReference>
<dbReference type="GO" id="GO:0005884">
    <property type="term" value="C:actin filament"/>
    <property type="evidence" value="ECO:0007669"/>
    <property type="project" value="TreeGrafter"/>
</dbReference>
<dbReference type="AlphaFoldDB" id="A0AB40AHP2"/>
<dbReference type="Proteomes" id="UP001515500">
    <property type="component" value="Chromosome 19"/>
</dbReference>
<dbReference type="Gene3D" id="1.10.418.10">
    <property type="entry name" value="Calponin-like domain"/>
    <property type="match status" value="1"/>
</dbReference>
<evidence type="ECO:0000313" key="2">
    <source>
        <dbReference type="RefSeq" id="XP_039114388.1"/>
    </source>
</evidence>
<dbReference type="SUPFAM" id="SSF47576">
    <property type="entry name" value="Calponin-homology domain, CH-domain"/>
    <property type="match status" value="1"/>
</dbReference>
<keyword evidence="1" id="KW-1185">Reference proteome</keyword>
<proteinExistence type="predicted"/>
<evidence type="ECO:0000313" key="1">
    <source>
        <dbReference type="Proteomes" id="UP001515500"/>
    </source>
</evidence>
<dbReference type="PANTHER" id="PTHR46756">
    <property type="entry name" value="TRANSGELIN"/>
    <property type="match status" value="1"/>
</dbReference>
<dbReference type="GO" id="GO:0008093">
    <property type="term" value="F:cytoskeletal anchor activity"/>
    <property type="evidence" value="ECO:0007669"/>
    <property type="project" value="TreeGrafter"/>
</dbReference>
<dbReference type="GeneID" id="120249799"/>
<dbReference type="CDD" id="cd00014">
    <property type="entry name" value="CH_SF"/>
    <property type="match status" value="1"/>
</dbReference>
<dbReference type="PANTHER" id="PTHR46756:SF18">
    <property type="entry name" value="GAS2-LIKE PROTEIN PICKLED EGGS"/>
    <property type="match status" value="1"/>
</dbReference>
<accession>A0AB40AHP2</accession>
<sequence>MMRRMAGEVLRVRETSPDEAETSFRELDDVFLQTQTRIWLGEVLHERFDEEMAVADLLADGELLFQVSKAVWKMILNKNVDIRHSKFFIYERTSFGKADGRYMAYPKVDSFLKICQILGMTGIDLFSPPDVVEKRDIRRVCMCIRSLSKKARLMKLNILTLLHTQ</sequence>
<dbReference type="GO" id="GO:0051764">
    <property type="term" value="P:actin crosslink formation"/>
    <property type="evidence" value="ECO:0007669"/>
    <property type="project" value="TreeGrafter"/>
</dbReference>